<dbReference type="Proteomes" id="UP000006073">
    <property type="component" value="Unassembled WGS sequence"/>
</dbReference>
<accession>S2DKW1</accession>
<evidence type="ECO:0000313" key="1">
    <source>
        <dbReference type="EMBL" id="EOZ99749.1"/>
    </source>
</evidence>
<protein>
    <recommendedName>
        <fullName evidence="3">TolB-like 6-blade propeller-like</fullName>
    </recommendedName>
</protein>
<organism evidence="1 2">
    <name type="scientific">Indibacter alkaliphilus (strain CCUG 57479 / KCTC 22604 / LW1)</name>
    <dbReference type="NCBI Taxonomy" id="1189612"/>
    <lineage>
        <taxon>Bacteria</taxon>
        <taxon>Pseudomonadati</taxon>
        <taxon>Bacteroidota</taxon>
        <taxon>Cytophagia</taxon>
        <taxon>Cytophagales</taxon>
        <taxon>Cyclobacteriaceae</taxon>
    </lineage>
</organism>
<dbReference type="EMBL" id="ALWO02000011">
    <property type="protein sequence ID" value="EOZ99749.1"/>
    <property type="molecule type" value="Genomic_DNA"/>
</dbReference>
<keyword evidence="2" id="KW-1185">Reference proteome</keyword>
<proteinExistence type="predicted"/>
<evidence type="ECO:0000313" key="2">
    <source>
        <dbReference type="Proteomes" id="UP000006073"/>
    </source>
</evidence>
<dbReference type="AlphaFoldDB" id="S2DKW1"/>
<comment type="caution">
    <text evidence="1">The sequence shown here is derived from an EMBL/GenBank/DDBJ whole genome shotgun (WGS) entry which is preliminary data.</text>
</comment>
<sequence>MRNFLGYLFLGLFVFFSCYNKKSGIEDVEYLNLTPQGFFDEERHNIFLTEAKITTDDVDVFVSIAHQGLILRTDSLLNLISFINGRDSFPEFDFPTNLVVKDDELFVEELANQRVFIMDKENYKLISMKKFPISSMGIKIDISEENKLAYTIFPEKGKTGQAWVELEVGKTKTSKEFFSQEGKIRMSDQIRLGCFCKKNHLWSLGRFLLKLELLNDDGEVEKQFDLKQYEPLKRAFDTLLVKRRNIPDFESNRISQNIVTSLDCFDNKLLVGFTDLVGLDRSNVRHLLLFSSDEQGINLEKILRLKTGNEDELFHFQSVKYNPKTSLLYAQGLESNRIYVFPVNL</sequence>
<name>S2DKW1_INDAL</name>
<reference evidence="1 2" key="1">
    <citation type="journal article" date="2013" name="Genome Announc.">
        <title>Draft Genome Sequence of Indibacter alkaliphilus Strain LW1T, Isolated from Lonar Lake, a Haloalkaline Lake in the Buldana District of Maharashtra, India.</title>
        <authorList>
            <person name="Singh A."/>
            <person name="Kumar Jangir P."/>
            <person name="Sharma R."/>
            <person name="Singh A."/>
            <person name="Kumar Pinnaka A."/>
            <person name="Shivaji S."/>
        </authorList>
    </citation>
    <scope>NUCLEOTIDE SEQUENCE [LARGE SCALE GENOMIC DNA]</scope>
    <source>
        <strain evidence="2">CCUG 57479 / KCTC 22604 / LW1</strain>
    </source>
</reference>
<dbReference type="PROSITE" id="PS51257">
    <property type="entry name" value="PROKAR_LIPOPROTEIN"/>
    <property type="match status" value="1"/>
</dbReference>
<gene>
    <name evidence="1" type="ORF">A33Q_0430</name>
</gene>
<evidence type="ECO:0008006" key="3">
    <source>
        <dbReference type="Google" id="ProtNLM"/>
    </source>
</evidence>